<evidence type="ECO:0000313" key="6">
    <source>
        <dbReference type="EMBL" id="WJW70362.1"/>
    </source>
</evidence>
<name>A0A8T7M4Q4_9CHLR</name>
<evidence type="ECO:0000313" key="7">
    <source>
        <dbReference type="Proteomes" id="UP000521676"/>
    </source>
</evidence>
<dbReference type="Gene3D" id="1.10.510.10">
    <property type="entry name" value="Transferase(Phosphotransferase) domain 1"/>
    <property type="match status" value="1"/>
</dbReference>
<keyword evidence="1" id="KW-0677">Repeat</keyword>
<dbReference type="EMBL" id="CP128402">
    <property type="protein sequence ID" value="WJW70362.1"/>
    <property type="molecule type" value="Genomic_DNA"/>
</dbReference>
<dbReference type="Gene3D" id="1.25.40.10">
    <property type="entry name" value="Tetratricopeptide repeat domain"/>
    <property type="match status" value="6"/>
</dbReference>
<dbReference type="GO" id="GO:0005524">
    <property type="term" value="F:ATP binding"/>
    <property type="evidence" value="ECO:0007669"/>
    <property type="project" value="InterPro"/>
</dbReference>
<dbReference type="PROSITE" id="PS50293">
    <property type="entry name" value="TPR_REGION"/>
    <property type="match status" value="2"/>
</dbReference>
<feature type="domain" description="Protein kinase" evidence="4">
    <location>
        <begin position="16"/>
        <end position="286"/>
    </location>
</feature>
<evidence type="ECO:0000256" key="1">
    <source>
        <dbReference type="ARBA" id="ARBA00022737"/>
    </source>
</evidence>
<feature type="repeat" description="TPR" evidence="3">
    <location>
        <begin position="376"/>
        <end position="409"/>
    </location>
</feature>
<dbReference type="PANTHER" id="PTHR44858:SF1">
    <property type="entry name" value="UDP-N-ACETYLGLUCOSAMINE--PEPTIDE N-ACETYLGLUCOSAMINYLTRANSFERASE SPINDLY-RELATED"/>
    <property type="match status" value="1"/>
</dbReference>
<dbReference type="EMBL" id="JACATZ010000002">
    <property type="protein sequence ID" value="NWJ47049.1"/>
    <property type="molecule type" value="Genomic_DNA"/>
</dbReference>
<feature type="repeat" description="TPR" evidence="3">
    <location>
        <begin position="478"/>
        <end position="511"/>
    </location>
</feature>
<sequence length="733" mass="83822">MTVELRYKQGDQIGGKYIVHSALAGGMSEVYLCLEKNNNRPFALKTLQAKYFNNSRFLESFKLEAGIWSSLGKHPNIVRCHYLDELDNIPFLFLEWVSSDQNKGTDLSSWIKQRPLSLRMALDILADLCRGLIYAQEKQAGIVHRDLKPGNILMGQSHTAKITDFGIAKIIEATGIKSNSFLKKDIFVSDGTPEYMAPEQWLRQELDYRTDIYALGCILFEMLTGDHLFGKIPRDKLREKHLHSSIPDFAVQLNLPFTVKRLLEGCLAKKKEDRFPSLQALYQEVVNFYISKYGEAPRELVANQDFSYADYSNRGATYLDLGMYQEALLDINKALEFTQSEALIYSNRGRVYMNLKEYEAARNDFEKALALEPDNANYHNNLANLYLELKDYDSALEYYNLAIELDPKLAYLYSNKARIYDHSGDYTSALVCLNRAVNLEPTDAKYLHDRSIIYSKLNQQENALSDCNKALTMRPYEAAFYSSRGLIYQKLQDYPLALQEFARALQLNSQDSITYYQRASLFNKLGRSTEAIADLNTAIELKPDHADAYLELSGAYYVLGNKKKAVEVLDTLISMKPDNSSAFHNRSCYYSDLQMFNEALRDANRALELEPDLLYTHNIRGCIFSELGDYESALMDFNRALEMNSEYAKAYSNRGNTFWKLNRDNEALSDYFQAIHFNPADGIAYFSIGRIYLKYGMLHDSLPFLEKANQLGFSEAAAYIARINEALPENSAQ</sequence>
<dbReference type="InterPro" id="IPR008271">
    <property type="entry name" value="Ser/Thr_kinase_AS"/>
</dbReference>
<protein>
    <submittedName>
        <fullName evidence="5">Tetratricopeptide repeat protein</fullName>
    </submittedName>
</protein>
<dbReference type="PROSITE" id="PS50011">
    <property type="entry name" value="PROTEIN_KINASE_DOM"/>
    <property type="match status" value="1"/>
</dbReference>
<dbReference type="SMART" id="SM00028">
    <property type="entry name" value="TPR"/>
    <property type="match status" value="12"/>
</dbReference>
<keyword evidence="8" id="KW-1185">Reference proteome</keyword>
<keyword evidence="6" id="KW-0614">Plasmid</keyword>
<dbReference type="PROSITE" id="PS00108">
    <property type="entry name" value="PROTEIN_KINASE_ST"/>
    <property type="match status" value="1"/>
</dbReference>
<dbReference type="SUPFAM" id="SSF56112">
    <property type="entry name" value="Protein kinase-like (PK-like)"/>
    <property type="match status" value="1"/>
</dbReference>
<organism evidence="5 7">
    <name type="scientific">Candidatus Chlorohelix allophototropha</name>
    <dbReference type="NCBI Taxonomy" id="3003348"/>
    <lineage>
        <taxon>Bacteria</taxon>
        <taxon>Bacillati</taxon>
        <taxon>Chloroflexota</taxon>
        <taxon>Chloroflexia</taxon>
        <taxon>Candidatus Chloroheliales</taxon>
        <taxon>Candidatus Chloroheliaceae</taxon>
        <taxon>Candidatus Chlorohelix</taxon>
    </lineage>
</organism>
<proteinExistence type="predicted"/>
<evidence type="ECO:0000256" key="3">
    <source>
        <dbReference type="PROSITE-ProRule" id="PRU00339"/>
    </source>
</evidence>
<feature type="repeat" description="TPR" evidence="3">
    <location>
        <begin position="410"/>
        <end position="443"/>
    </location>
</feature>
<evidence type="ECO:0000256" key="2">
    <source>
        <dbReference type="ARBA" id="ARBA00022803"/>
    </source>
</evidence>
<feature type="repeat" description="TPR" evidence="3">
    <location>
        <begin position="648"/>
        <end position="681"/>
    </location>
</feature>
<dbReference type="SUPFAM" id="SSF48452">
    <property type="entry name" value="TPR-like"/>
    <property type="match status" value="2"/>
</dbReference>
<evidence type="ECO:0000313" key="8">
    <source>
        <dbReference type="Proteomes" id="UP001431572"/>
    </source>
</evidence>
<dbReference type="InterPro" id="IPR050498">
    <property type="entry name" value="Ycf3"/>
</dbReference>
<reference evidence="5 7" key="1">
    <citation type="submission" date="2020-06" db="EMBL/GenBank/DDBJ databases">
        <title>Anoxygenic phototrophic Chloroflexota member uses a Type I reaction center.</title>
        <authorList>
            <person name="Tsuji J.M."/>
            <person name="Shaw N.A."/>
            <person name="Nagashima S."/>
            <person name="Venkiteswaran J."/>
            <person name="Schiff S.L."/>
            <person name="Hanada S."/>
            <person name="Tank M."/>
            <person name="Neufeld J.D."/>
        </authorList>
    </citation>
    <scope>NUCLEOTIDE SEQUENCE [LARGE SCALE GENOMIC DNA]</scope>
    <source>
        <strain evidence="5">L227-S17</strain>
    </source>
</reference>
<evidence type="ECO:0000313" key="5">
    <source>
        <dbReference type="EMBL" id="NWJ47049.1"/>
    </source>
</evidence>
<dbReference type="Pfam" id="PF13432">
    <property type="entry name" value="TPR_16"/>
    <property type="match status" value="1"/>
</dbReference>
<feature type="repeat" description="TPR" evidence="3">
    <location>
        <begin position="512"/>
        <end position="545"/>
    </location>
</feature>
<dbReference type="InterPro" id="IPR000719">
    <property type="entry name" value="Prot_kinase_dom"/>
</dbReference>
<dbReference type="SMART" id="SM00220">
    <property type="entry name" value="S_TKc"/>
    <property type="match status" value="1"/>
</dbReference>
<dbReference type="InterPro" id="IPR019734">
    <property type="entry name" value="TPR_rpt"/>
</dbReference>
<feature type="repeat" description="TPR" evidence="3">
    <location>
        <begin position="614"/>
        <end position="647"/>
    </location>
</feature>
<dbReference type="AlphaFoldDB" id="A0A8T7M4Q4"/>
<feature type="repeat" description="TPR" evidence="3">
    <location>
        <begin position="580"/>
        <end position="613"/>
    </location>
</feature>
<dbReference type="InterPro" id="IPR011990">
    <property type="entry name" value="TPR-like_helical_dom_sf"/>
</dbReference>
<reference evidence="6" key="2">
    <citation type="journal article" date="2024" name="Nature">
        <title>Anoxygenic phototroph of the Chloroflexota uses a type I reaction centre.</title>
        <authorList>
            <person name="Tsuji J.M."/>
            <person name="Shaw N.A."/>
            <person name="Nagashima S."/>
            <person name="Venkiteswaran J.J."/>
            <person name="Schiff S.L."/>
            <person name="Watanabe T."/>
            <person name="Fukui M."/>
            <person name="Hanada S."/>
            <person name="Tank M."/>
            <person name="Neufeld J.D."/>
        </authorList>
    </citation>
    <scope>NUCLEOTIDE SEQUENCE</scope>
    <source>
        <strain evidence="6">L227-S17</strain>
        <plasmid evidence="6 8">unnamed2</plasmid>
    </source>
</reference>
<dbReference type="Pfam" id="PF13414">
    <property type="entry name" value="TPR_11"/>
    <property type="match status" value="1"/>
</dbReference>
<dbReference type="Gene3D" id="3.30.200.20">
    <property type="entry name" value="Phosphorylase Kinase, domain 1"/>
    <property type="match status" value="1"/>
</dbReference>
<dbReference type="Pfam" id="PF00069">
    <property type="entry name" value="Pkinase"/>
    <property type="match status" value="1"/>
</dbReference>
<dbReference type="PROSITE" id="PS50005">
    <property type="entry name" value="TPR"/>
    <property type="match status" value="10"/>
</dbReference>
<dbReference type="Proteomes" id="UP001431572">
    <property type="component" value="Plasmid unnamed2"/>
</dbReference>
<geneLocation type="plasmid" evidence="6 8">
    <name>unnamed2</name>
</geneLocation>
<gene>
    <name evidence="5" type="ORF">HXX08_14405</name>
    <name evidence="6" type="ORF">OZ401_004935</name>
</gene>
<feature type="repeat" description="TPR" evidence="3">
    <location>
        <begin position="308"/>
        <end position="341"/>
    </location>
</feature>
<dbReference type="GO" id="GO:0004672">
    <property type="term" value="F:protein kinase activity"/>
    <property type="evidence" value="ECO:0007669"/>
    <property type="project" value="InterPro"/>
</dbReference>
<dbReference type="RefSeq" id="WP_341472231.1">
    <property type="nucleotide sequence ID" value="NZ_CP128402.1"/>
</dbReference>
<dbReference type="Pfam" id="PF13181">
    <property type="entry name" value="TPR_8"/>
    <property type="match status" value="2"/>
</dbReference>
<keyword evidence="2 3" id="KW-0802">TPR repeat</keyword>
<accession>A0A8T7M4Q4</accession>
<dbReference type="InterPro" id="IPR011009">
    <property type="entry name" value="Kinase-like_dom_sf"/>
</dbReference>
<dbReference type="PANTHER" id="PTHR44858">
    <property type="entry name" value="TETRATRICOPEPTIDE REPEAT PROTEIN 6"/>
    <property type="match status" value="1"/>
</dbReference>
<dbReference type="CDD" id="cd14014">
    <property type="entry name" value="STKc_PknB_like"/>
    <property type="match status" value="1"/>
</dbReference>
<evidence type="ECO:0000259" key="4">
    <source>
        <dbReference type="PROSITE" id="PS50011"/>
    </source>
</evidence>
<dbReference type="Pfam" id="PF14559">
    <property type="entry name" value="TPR_19"/>
    <property type="match status" value="1"/>
</dbReference>
<feature type="repeat" description="TPR" evidence="3">
    <location>
        <begin position="546"/>
        <end position="579"/>
    </location>
</feature>
<feature type="repeat" description="TPR" evidence="3">
    <location>
        <begin position="342"/>
        <end position="375"/>
    </location>
</feature>
<dbReference type="Proteomes" id="UP000521676">
    <property type="component" value="Unassembled WGS sequence"/>
</dbReference>